<comment type="pathway">
    <text evidence="9">Amino-acid biosynthesis; L-threonine biosynthesis; L-threonine from L-aspartate: step 1/5.</text>
</comment>
<organism evidence="11 12">
    <name type="scientific">Alistipes ihumii AP11</name>
    <dbReference type="NCBI Taxonomy" id="1211813"/>
    <lineage>
        <taxon>Bacteria</taxon>
        <taxon>Pseudomonadati</taxon>
        <taxon>Bacteroidota</taxon>
        <taxon>Bacteroidia</taxon>
        <taxon>Bacteroidales</taxon>
        <taxon>Rikenellaceae</taxon>
        <taxon>Alistipes</taxon>
    </lineage>
</organism>
<dbReference type="InterPro" id="IPR036393">
    <property type="entry name" value="AceGlu_kinase-like_sf"/>
</dbReference>
<dbReference type="GeneID" id="82891411"/>
<dbReference type="EC" id="2.7.2.4" evidence="8"/>
<keyword evidence="12" id="KW-1185">Reference proteome</keyword>
<gene>
    <name evidence="11" type="ORF">NQ491_06715</name>
</gene>
<dbReference type="Gene3D" id="3.40.1160.10">
    <property type="entry name" value="Acetylglutamate kinase-like"/>
    <property type="match status" value="1"/>
</dbReference>
<keyword evidence="9" id="KW-0028">Amino-acid biosynthesis</keyword>
<evidence type="ECO:0000256" key="3">
    <source>
        <dbReference type="ARBA" id="ARBA00022679"/>
    </source>
</evidence>
<evidence type="ECO:0000256" key="4">
    <source>
        <dbReference type="ARBA" id="ARBA00022741"/>
    </source>
</evidence>
<dbReference type="SUPFAM" id="SSF53633">
    <property type="entry name" value="Carbamate kinase-like"/>
    <property type="match status" value="1"/>
</dbReference>
<comment type="catalytic activity">
    <reaction evidence="7 8">
        <text>L-aspartate + ATP = 4-phospho-L-aspartate + ADP</text>
        <dbReference type="Rhea" id="RHEA:23776"/>
        <dbReference type="ChEBI" id="CHEBI:29991"/>
        <dbReference type="ChEBI" id="CHEBI:30616"/>
        <dbReference type="ChEBI" id="CHEBI:57535"/>
        <dbReference type="ChEBI" id="CHEBI:456216"/>
        <dbReference type="EC" id="2.7.2.4"/>
    </reaction>
</comment>
<protein>
    <recommendedName>
        <fullName evidence="8">Aspartokinase</fullName>
        <ecNumber evidence="8">2.7.2.4</ecNumber>
    </recommendedName>
</protein>
<evidence type="ECO:0000256" key="8">
    <source>
        <dbReference type="RuleBase" id="RU003448"/>
    </source>
</evidence>
<dbReference type="PANTHER" id="PTHR21499">
    <property type="entry name" value="ASPARTATE KINASE"/>
    <property type="match status" value="1"/>
</dbReference>
<dbReference type="InterPro" id="IPR001048">
    <property type="entry name" value="Asp/Glu/Uridylate_kinase"/>
</dbReference>
<evidence type="ECO:0000256" key="2">
    <source>
        <dbReference type="ARBA" id="ARBA00010122"/>
    </source>
</evidence>
<keyword evidence="4" id="KW-0547">Nucleotide-binding</keyword>
<sequence>MKIYKFGGASVRSAEGVENLARIVAAEPARLLVIVSAMGKTTNALEEVLDRFMRNRSDEAIERFAEIERYHRQIVRSLFADPSSVEARTEKLASEVRELLRSETCREDYDRWYDRIVSYGELLSTVIVSEYLAAQGTPNRWLDMRGLFVTDSRYREATINVDRSARALRRAVDAAPERVLVGQGFIGATPAGRPTTLGREGSDYSAAMAGYLLDAGSVTIWKDVDGILSADPRLFADTMLIPELSYLDAIELAYAGAQVIHPKTIKPLQNKNIPLYVRPFGDPTKPGSVICASPPVPPGVPVRILKGRQVLISIRPKDFSFVLEERLADIFSVFGQYRQKINLIQSSAVNLSLCVDDSRYLERVVDALQTEFRVVYNRDMELLTIRGYDQITYDRYAEAEGVFLVQKTRRTARIVRSASH</sequence>
<evidence type="ECO:0000259" key="10">
    <source>
        <dbReference type="Pfam" id="PF00696"/>
    </source>
</evidence>
<dbReference type="Pfam" id="PF00696">
    <property type="entry name" value="AA_kinase"/>
    <property type="match status" value="1"/>
</dbReference>
<evidence type="ECO:0000256" key="1">
    <source>
        <dbReference type="ARBA" id="ARBA00004766"/>
    </source>
</evidence>
<keyword evidence="5 8" id="KW-0418">Kinase</keyword>
<dbReference type="NCBIfam" id="TIGR00657">
    <property type="entry name" value="asp_kinases"/>
    <property type="match status" value="1"/>
</dbReference>
<comment type="similarity">
    <text evidence="2 8">Belongs to the aspartokinase family.</text>
</comment>
<keyword evidence="3 8" id="KW-0808">Transferase</keyword>
<name>A0ABY5V232_9BACT</name>
<dbReference type="RefSeq" id="WP_026089686.1">
    <property type="nucleotide sequence ID" value="NZ_CAPH01000013.1"/>
</dbReference>
<dbReference type="SUPFAM" id="SSF55021">
    <property type="entry name" value="ACT-like"/>
    <property type="match status" value="1"/>
</dbReference>
<dbReference type="EMBL" id="CP102294">
    <property type="protein sequence ID" value="UWN58280.1"/>
    <property type="molecule type" value="Genomic_DNA"/>
</dbReference>
<evidence type="ECO:0000256" key="9">
    <source>
        <dbReference type="RuleBase" id="RU004249"/>
    </source>
</evidence>
<evidence type="ECO:0000313" key="12">
    <source>
        <dbReference type="Proteomes" id="UP001059295"/>
    </source>
</evidence>
<evidence type="ECO:0000256" key="7">
    <source>
        <dbReference type="ARBA" id="ARBA00047872"/>
    </source>
</evidence>
<keyword evidence="6" id="KW-0067">ATP-binding</keyword>
<reference evidence="11" key="1">
    <citation type="journal article" date="2022" name="Cell">
        <title>Design, construction, and in vivo augmentation of a complex gut microbiome.</title>
        <authorList>
            <person name="Cheng A.G."/>
            <person name="Ho P.Y."/>
            <person name="Aranda-Diaz A."/>
            <person name="Jain S."/>
            <person name="Yu F.B."/>
            <person name="Meng X."/>
            <person name="Wang M."/>
            <person name="Iakiviak M."/>
            <person name="Nagashima K."/>
            <person name="Zhao A."/>
            <person name="Murugkar P."/>
            <person name="Patil A."/>
            <person name="Atabakhsh K."/>
            <person name="Weakley A."/>
            <person name="Yan J."/>
            <person name="Brumbaugh A.R."/>
            <person name="Higginbottom S."/>
            <person name="Dimas A."/>
            <person name="Shiver A.L."/>
            <person name="Deutschbauer A."/>
            <person name="Neff N."/>
            <person name="Sonnenburg J.L."/>
            <person name="Huang K.C."/>
            <person name="Fischbach M.A."/>
        </authorList>
    </citation>
    <scope>NUCLEOTIDE SEQUENCE</scope>
    <source>
        <strain evidence="11">AP11</strain>
    </source>
</reference>
<feature type="domain" description="Aspartate/glutamate/uridylate kinase" evidence="10">
    <location>
        <begin position="2"/>
        <end position="278"/>
    </location>
</feature>
<evidence type="ECO:0000256" key="6">
    <source>
        <dbReference type="ARBA" id="ARBA00022840"/>
    </source>
</evidence>
<dbReference type="PANTHER" id="PTHR21499:SF59">
    <property type="entry name" value="ASPARTOKINASE"/>
    <property type="match status" value="1"/>
</dbReference>
<dbReference type="GO" id="GO:0004072">
    <property type="term" value="F:aspartate kinase activity"/>
    <property type="evidence" value="ECO:0007669"/>
    <property type="project" value="UniProtKB-EC"/>
</dbReference>
<dbReference type="InterPro" id="IPR045865">
    <property type="entry name" value="ACT-like_dom_sf"/>
</dbReference>
<dbReference type="Proteomes" id="UP001059295">
    <property type="component" value="Chromosome"/>
</dbReference>
<accession>A0ABY5V232</accession>
<comment type="pathway">
    <text evidence="9">Amino-acid biosynthesis; L-methionine biosynthesis via de novo pathway; L-homoserine from L-aspartate: step 1/3.</text>
</comment>
<dbReference type="Gene3D" id="1.20.120.1320">
    <property type="entry name" value="Aspartokinase, catalytic domain"/>
    <property type="match status" value="1"/>
</dbReference>
<dbReference type="Gene3D" id="3.30.70.260">
    <property type="match status" value="2"/>
</dbReference>
<proteinExistence type="inferred from homology"/>
<evidence type="ECO:0000256" key="5">
    <source>
        <dbReference type="ARBA" id="ARBA00022777"/>
    </source>
</evidence>
<evidence type="ECO:0000313" key="11">
    <source>
        <dbReference type="EMBL" id="UWN58280.1"/>
    </source>
</evidence>
<dbReference type="InterPro" id="IPR042199">
    <property type="entry name" value="AsparK_Bifunc_asparK/hSer_DH"/>
</dbReference>
<dbReference type="InterPro" id="IPR001341">
    <property type="entry name" value="Asp_kinase"/>
</dbReference>
<comment type="pathway">
    <text evidence="1 9">Amino-acid biosynthesis; L-lysine biosynthesis via DAP pathway; (S)-tetrahydrodipicolinate from L-aspartate: step 1/4.</text>
</comment>